<accession>A0A0F7VKQ6</accession>
<protein>
    <submittedName>
        <fullName evidence="1">Uncharacterized protein</fullName>
    </submittedName>
</protein>
<dbReference type="Proteomes" id="UP000035016">
    <property type="component" value="Chromosome Chromosome"/>
</dbReference>
<gene>
    <name evidence="1" type="primary">sle_00570</name>
</gene>
<evidence type="ECO:0000313" key="1">
    <source>
        <dbReference type="EMBL" id="CQR59519.1"/>
    </source>
</evidence>
<name>A0A0F7VKQ6_STRLW</name>
<organism evidence="1 2">
    <name type="scientific">Streptomyces leeuwenhoekii</name>
    <dbReference type="NCBI Taxonomy" id="1437453"/>
    <lineage>
        <taxon>Bacteria</taxon>
        <taxon>Bacillati</taxon>
        <taxon>Actinomycetota</taxon>
        <taxon>Actinomycetes</taxon>
        <taxon>Kitasatosporales</taxon>
        <taxon>Streptomycetaceae</taxon>
        <taxon>Streptomyces</taxon>
    </lineage>
</organism>
<reference evidence="1 2" key="1">
    <citation type="submission" date="2015-02" db="EMBL/GenBank/DDBJ databases">
        <authorList>
            <person name="Gomez-Escribano P.J."/>
        </authorList>
    </citation>
    <scope>NUCLEOTIDE SEQUENCE [LARGE SCALE GENOMIC DNA]</scope>
    <source>
        <strain evidence="2">C34 (DSM 42122 / NRRL B-24963)</strain>
    </source>
</reference>
<dbReference type="RefSeq" id="WP_258958057.1">
    <property type="nucleotide sequence ID" value="NZ_AZSD01000071.1"/>
</dbReference>
<evidence type="ECO:0000313" key="2">
    <source>
        <dbReference type="Proteomes" id="UP000035016"/>
    </source>
</evidence>
<dbReference type="KEGG" id="sle:sle_00570"/>
<proteinExistence type="predicted"/>
<sequence>MLLDAEGEPVDLPRINTLTVPLRWLHPVDTPVSPSHHDASGR</sequence>
<dbReference type="EMBL" id="LN831790">
    <property type="protein sequence ID" value="CQR59519.1"/>
    <property type="molecule type" value="Genomic_DNA"/>
</dbReference>
<dbReference type="AlphaFoldDB" id="A0A0F7VKQ6"/>